<feature type="compositionally biased region" description="Low complexity" evidence="1">
    <location>
        <begin position="87"/>
        <end position="96"/>
    </location>
</feature>
<dbReference type="Proteomes" id="UP000799439">
    <property type="component" value="Unassembled WGS sequence"/>
</dbReference>
<evidence type="ECO:0000256" key="1">
    <source>
        <dbReference type="SAM" id="MobiDB-lite"/>
    </source>
</evidence>
<feature type="region of interest" description="Disordered" evidence="1">
    <location>
        <begin position="14"/>
        <end position="48"/>
    </location>
</feature>
<gene>
    <name evidence="2" type="ORF">K461DRAFT_282616</name>
</gene>
<sequence>MPHLCIHGSLDVDPCAHFSPQPPPPSSSRPSPSLPQPQSSFIAGSAVPAADTPRRHFYHLSADSNPLRLLSSALPIVATPHIPAAAQLAPSPSLQQARKRPLSRGGNETTTLLLKKTRPPPLTSSKSSSAVPTLSTTSASASPTSLAAAPRSPVTASTRTSSAASSIKSPRIWLSRSVTATPVLTAADSLRQSIMLG</sequence>
<name>A0A9P4MHT0_9PEZI</name>
<dbReference type="EMBL" id="ML996093">
    <property type="protein sequence ID" value="KAF2148196.1"/>
    <property type="molecule type" value="Genomic_DNA"/>
</dbReference>
<protein>
    <submittedName>
        <fullName evidence="2">Uncharacterized protein</fullName>
    </submittedName>
</protein>
<comment type="caution">
    <text evidence="2">The sequence shown here is derived from an EMBL/GenBank/DDBJ whole genome shotgun (WGS) entry which is preliminary data.</text>
</comment>
<proteinExistence type="predicted"/>
<evidence type="ECO:0000313" key="3">
    <source>
        <dbReference type="Proteomes" id="UP000799439"/>
    </source>
</evidence>
<feature type="compositionally biased region" description="Low complexity" evidence="1">
    <location>
        <begin position="127"/>
        <end position="162"/>
    </location>
</feature>
<dbReference type="AlphaFoldDB" id="A0A9P4MHT0"/>
<reference evidence="2" key="1">
    <citation type="journal article" date="2020" name="Stud. Mycol.">
        <title>101 Dothideomycetes genomes: a test case for predicting lifestyles and emergence of pathogens.</title>
        <authorList>
            <person name="Haridas S."/>
            <person name="Albert R."/>
            <person name="Binder M."/>
            <person name="Bloem J."/>
            <person name="Labutti K."/>
            <person name="Salamov A."/>
            <person name="Andreopoulos B."/>
            <person name="Baker S."/>
            <person name="Barry K."/>
            <person name="Bills G."/>
            <person name="Bluhm B."/>
            <person name="Cannon C."/>
            <person name="Castanera R."/>
            <person name="Culley D."/>
            <person name="Daum C."/>
            <person name="Ezra D."/>
            <person name="Gonzalez J."/>
            <person name="Henrissat B."/>
            <person name="Kuo A."/>
            <person name="Liang C."/>
            <person name="Lipzen A."/>
            <person name="Lutzoni F."/>
            <person name="Magnuson J."/>
            <person name="Mondo S."/>
            <person name="Nolan M."/>
            <person name="Ohm R."/>
            <person name="Pangilinan J."/>
            <person name="Park H.-J."/>
            <person name="Ramirez L."/>
            <person name="Alfaro M."/>
            <person name="Sun H."/>
            <person name="Tritt A."/>
            <person name="Yoshinaga Y."/>
            <person name="Zwiers L.-H."/>
            <person name="Turgeon B."/>
            <person name="Goodwin S."/>
            <person name="Spatafora J."/>
            <person name="Crous P."/>
            <person name="Grigoriev I."/>
        </authorList>
    </citation>
    <scope>NUCLEOTIDE SEQUENCE</scope>
    <source>
        <strain evidence="2">CBS 260.36</strain>
    </source>
</reference>
<feature type="compositionally biased region" description="Pro residues" evidence="1">
    <location>
        <begin position="20"/>
        <end position="35"/>
    </location>
</feature>
<organism evidence="2 3">
    <name type="scientific">Myriangium duriaei CBS 260.36</name>
    <dbReference type="NCBI Taxonomy" id="1168546"/>
    <lineage>
        <taxon>Eukaryota</taxon>
        <taxon>Fungi</taxon>
        <taxon>Dikarya</taxon>
        <taxon>Ascomycota</taxon>
        <taxon>Pezizomycotina</taxon>
        <taxon>Dothideomycetes</taxon>
        <taxon>Dothideomycetidae</taxon>
        <taxon>Myriangiales</taxon>
        <taxon>Myriangiaceae</taxon>
        <taxon>Myriangium</taxon>
    </lineage>
</organism>
<accession>A0A9P4MHT0</accession>
<evidence type="ECO:0000313" key="2">
    <source>
        <dbReference type="EMBL" id="KAF2148196.1"/>
    </source>
</evidence>
<feature type="region of interest" description="Disordered" evidence="1">
    <location>
        <begin position="87"/>
        <end position="162"/>
    </location>
</feature>
<keyword evidence="3" id="KW-1185">Reference proteome</keyword>